<protein>
    <submittedName>
        <fullName evidence="5">Winged helix-turn-helix transcriptional regulator</fullName>
    </submittedName>
</protein>
<comment type="caution">
    <text evidence="5">The sequence shown here is derived from an EMBL/GenBank/DDBJ whole genome shotgun (WGS) entry which is preliminary data.</text>
</comment>
<dbReference type="AlphaFoldDB" id="A0A8T4J8T2"/>
<dbReference type="InterPro" id="IPR001845">
    <property type="entry name" value="HTH_ArsR_DNA-bd_dom"/>
</dbReference>
<dbReference type="CDD" id="cd00090">
    <property type="entry name" value="HTH_ARSR"/>
    <property type="match status" value="1"/>
</dbReference>
<keyword evidence="6" id="KW-1185">Reference proteome</keyword>
<dbReference type="PANTHER" id="PTHR43132">
    <property type="entry name" value="ARSENICAL RESISTANCE OPERON REPRESSOR ARSR-RELATED"/>
    <property type="match status" value="1"/>
</dbReference>
<dbReference type="PANTHER" id="PTHR43132:SF8">
    <property type="entry name" value="HTH-TYPE TRANSCRIPTIONAL REGULATOR KMTR"/>
    <property type="match status" value="1"/>
</dbReference>
<dbReference type="InterPro" id="IPR036388">
    <property type="entry name" value="WH-like_DNA-bd_sf"/>
</dbReference>
<evidence type="ECO:0000256" key="2">
    <source>
        <dbReference type="ARBA" id="ARBA00023125"/>
    </source>
</evidence>
<dbReference type="GO" id="GO:0003700">
    <property type="term" value="F:DNA-binding transcription factor activity"/>
    <property type="evidence" value="ECO:0007669"/>
    <property type="project" value="InterPro"/>
</dbReference>
<sequence length="331" mass="35533">MHMPAERLARLRWAVSPVGELAAALVAASEAPPGDPSVARVRALLGSGRLPTLAAVAHGFTVYLPELLTPPARGFLPGVEEQLHAVATARTSQVGTQFTAFLAGGTARRRRCPWLKGTDLDGADDQVRARIETSESGLRERLAGELHLLWSELLAGHWAGFVAGYEEFVERQARTTARHGLGDSLAALHSSMAWRGGALEIASPHVGEVGGASPLTLIPSQFLRRIALHSPLLRQGGQLVVPVSAPRDARRVHVAPVLGVTRLAILESLTRPRTTTELAARHHLTPGTVSFHLARLLAADLVRRARTGRLVHYTATARARTLLREAGDWGD</sequence>
<keyword evidence="2" id="KW-0238">DNA-binding</keyword>
<proteinExistence type="predicted"/>
<accession>A0A8T4J8T2</accession>
<dbReference type="SMART" id="SM00418">
    <property type="entry name" value="HTH_ARSR"/>
    <property type="match status" value="1"/>
</dbReference>
<evidence type="ECO:0000313" key="5">
    <source>
        <dbReference type="EMBL" id="MBR7678034.1"/>
    </source>
</evidence>
<dbReference type="InterPro" id="IPR036390">
    <property type="entry name" value="WH_DNA-bd_sf"/>
</dbReference>
<keyword evidence="3" id="KW-0804">Transcription</keyword>
<dbReference type="Proteomes" id="UP000675554">
    <property type="component" value="Unassembled WGS sequence"/>
</dbReference>
<dbReference type="GO" id="GO:0003677">
    <property type="term" value="F:DNA binding"/>
    <property type="evidence" value="ECO:0007669"/>
    <property type="project" value="UniProtKB-KW"/>
</dbReference>
<dbReference type="Gene3D" id="1.10.10.10">
    <property type="entry name" value="Winged helix-like DNA-binding domain superfamily/Winged helix DNA-binding domain"/>
    <property type="match status" value="1"/>
</dbReference>
<evidence type="ECO:0000256" key="3">
    <source>
        <dbReference type="ARBA" id="ARBA00023163"/>
    </source>
</evidence>
<evidence type="ECO:0000259" key="4">
    <source>
        <dbReference type="SMART" id="SM00418"/>
    </source>
</evidence>
<evidence type="ECO:0000256" key="1">
    <source>
        <dbReference type="ARBA" id="ARBA00023015"/>
    </source>
</evidence>
<gene>
    <name evidence="5" type="ORF">KDA82_34635</name>
</gene>
<dbReference type="EMBL" id="JAGSMN010001173">
    <property type="protein sequence ID" value="MBR7678034.1"/>
    <property type="molecule type" value="Genomic_DNA"/>
</dbReference>
<dbReference type="InterPro" id="IPR051011">
    <property type="entry name" value="Metal_resp_trans_reg"/>
</dbReference>
<feature type="domain" description="HTH arsR-type" evidence="4">
    <location>
        <begin position="253"/>
        <end position="328"/>
    </location>
</feature>
<organism evidence="5 6">
    <name type="scientific">Streptomyces daliensis</name>
    <dbReference type="NCBI Taxonomy" id="299421"/>
    <lineage>
        <taxon>Bacteria</taxon>
        <taxon>Bacillati</taxon>
        <taxon>Actinomycetota</taxon>
        <taxon>Actinomycetes</taxon>
        <taxon>Kitasatosporales</taxon>
        <taxon>Streptomycetaceae</taxon>
        <taxon>Streptomyces</taxon>
    </lineage>
</organism>
<evidence type="ECO:0000313" key="6">
    <source>
        <dbReference type="Proteomes" id="UP000675554"/>
    </source>
</evidence>
<dbReference type="SUPFAM" id="SSF46785">
    <property type="entry name" value="Winged helix' DNA-binding domain"/>
    <property type="match status" value="1"/>
</dbReference>
<name>A0A8T4J8T2_9ACTN</name>
<reference evidence="5" key="1">
    <citation type="submission" date="2021-04" db="EMBL/GenBank/DDBJ databases">
        <title>Sequencing of actinobacteria type strains.</title>
        <authorList>
            <person name="Nguyen G.-S."/>
            <person name="Wentzel A."/>
        </authorList>
    </citation>
    <scope>NUCLEOTIDE SEQUENCE</scope>
    <source>
        <strain evidence="5">DSM 42095</strain>
    </source>
</reference>
<keyword evidence="1" id="KW-0805">Transcription regulation</keyword>
<dbReference type="Pfam" id="PF01022">
    <property type="entry name" value="HTH_5"/>
    <property type="match status" value="1"/>
</dbReference>
<dbReference type="InterPro" id="IPR011991">
    <property type="entry name" value="ArsR-like_HTH"/>
</dbReference>